<protein>
    <recommendedName>
        <fullName evidence="2">PD-(D/E)XK nuclease-like domain-containing protein</fullName>
    </recommendedName>
</protein>
<feature type="compositionally biased region" description="Low complexity" evidence="1">
    <location>
        <begin position="40"/>
        <end position="51"/>
    </location>
</feature>
<dbReference type="InterPro" id="IPR046797">
    <property type="entry name" value="PDDEXK_12"/>
</dbReference>
<evidence type="ECO:0000313" key="4">
    <source>
        <dbReference type="Proteomes" id="UP000660729"/>
    </source>
</evidence>
<feature type="compositionally biased region" description="Polar residues" evidence="1">
    <location>
        <begin position="52"/>
        <end position="66"/>
    </location>
</feature>
<evidence type="ECO:0000256" key="1">
    <source>
        <dbReference type="SAM" id="MobiDB-lite"/>
    </source>
</evidence>
<dbReference type="AlphaFoldDB" id="A0A8H6VBY7"/>
<evidence type="ECO:0000259" key="2">
    <source>
        <dbReference type="Pfam" id="PF20516"/>
    </source>
</evidence>
<dbReference type="Pfam" id="PF20516">
    <property type="entry name" value="PDDEXK_12"/>
    <property type="match status" value="1"/>
</dbReference>
<reference evidence="3" key="1">
    <citation type="submission" date="2020-04" db="EMBL/GenBank/DDBJ databases">
        <title>Draft genome resource of the tomato pathogen Pseudocercospora fuligena.</title>
        <authorList>
            <person name="Zaccaron A."/>
        </authorList>
    </citation>
    <scope>NUCLEOTIDE SEQUENCE</scope>
    <source>
        <strain evidence="3">PF001</strain>
    </source>
</reference>
<dbReference type="OrthoDB" id="4161186at2759"/>
<accession>A0A8H6VBY7</accession>
<name>A0A8H6VBY7_9PEZI</name>
<evidence type="ECO:0000313" key="3">
    <source>
        <dbReference type="EMBL" id="KAF7185635.1"/>
    </source>
</evidence>
<keyword evidence="4" id="KW-1185">Reference proteome</keyword>
<dbReference type="EMBL" id="JABCIY010000314">
    <property type="protein sequence ID" value="KAF7185635.1"/>
    <property type="molecule type" value="Genomic_DNA"/>
</dbReference>
<gene>
    <name evidence="3" type="ORF">HII31_13030</name>
</gene>
<dbReference type="Proteomes" id="UP000660729">
    <property type="component" value="Unassembled WGS sequence"/>
</dbReference>
<sequence length="392" mass="43266">MAEQLANVPDLSHEDDATPTRRPKKRKAGRGADGDGAGDGASESGTTTTGTQSDISRRSSSPAKQINQLHTIPIPIVDALLSDIDIAEMPQDTRALFQDLERCHRLRHSVPLHFKDILRREDPLRGVWQEDTIFKVNAHDDADPTARLTLDELKGLAKEASELELYNELEASWNSQCHGPLLILARRLSPYRHRIRVANVTSARLQRRLIPQGASSSKMVDFAILLQCQDGDALSSAYQSLQPAEDGTHYFNHSSSQQIARNPVAISIETKQAGTGGTSAKLQLRIWAAAQMAWLAEVRRLPLSASIIRIHVPLLVAEGSQWSWFLAIGELDASTGNLRRTLVLERQPIGDVKSLDGIFAVLEALRVLIGWVEDSWKPWLERWLGVATTAAG</sequence>
<feature type="domain" description="PD-(D/E)XK nuclease-like" evidence="2">
    <location>
        <begin position="135"/>
        <end position="376"/>
    </location>
</feature>
<feature type="region of interest" description="Disordered" evidence="1">
    <location>
        <begin position="1"/>
        <end position="66"/>
    </location>
</feature>
<organism evidence="3 4">
    <name type="scientific">Pseudocercospora fuligena</name>
    <dbReference type="NCBI Taxonomy" id="685502"/>
    <lineage>
        <taxon>Eukaryota</taxon>
        <taxon>Fungi</taxon>
        <taxon>Dikarya</taxon>
        <taxon>Ascomycota</taxon>
        <taxon>Pezizomycotina</taxon>
        <taxon>Dothideomycetes</taxon>
        <taxon>Dothideomycetidae</taxon>
        <taxon>Mycosphaerellales</taxon>
        <taxon>Mycosphaerellaceae</taxon>
        <taxon>Pseudocercospora</taxon>
    </lineage>
</organism>
<proteinExistence type="predicted"/>
<comment type="caution">
    <text evidence="3">The sequence shown here is derived from an EMBL/GenBank/DDBJ whole genome shotgun (WGS) entry which is preliminary data.</text>
</comment>